<feature type="chain" id="PRO_5040900583" evidence="2">
    <location>
        <begin position="20"/>
        <end position="179"/>
    </location>
</feature>
<reference evidence="3" key="1">
    <citation type="submission" date="2022-07" db="EMBL/GenBank/DDBJ databases">
        <title>Phylogenomic reconstructions and comparative analyses of Kickxellomycotina fungi.</title>
        <authorList>
            <person name="Reynolds N.K."/>
            <person name="Stajich J.E."/>
            <person name="Barry K."/>
            <person name="Grigoriev I.V."/>
            <person name="Crous P."/>
            <person name="Smith M.E."/>
        </authorList>
    </citation>
    <scope>NUCLEOTIDE SEQUENCE</scope>
    <source>
        <strain evidence="3">RSA 861</strain>
    </source>
</reference>
<dbReference type="Proteomes" id="UP001150569">
    <property type="component" value="Unassembled WGS sequence"/>
</dbReference>
<keyword evidence="4" id="KW-1185">Reference proteome</keyword>
<evidence type="ECO:0000256" key="1">
    <source>
        <dbReference type="SAM" id="MobiDB-lite"/>
    </source>
</evidence>
<evidence type="ECO:0000313" key="4">
    <source>
        <dbReference type="Proteomes" id="UP001150569"/>
    </source>
</evidence>
<feature type="signal peptide" evidence="2">
    <location>
        <begin position="1"/>
        <end position="19"/>
    </location>
</feature>
<accession>A0A9W8A7D0</accession>
<keyword evidence="2" id="KW-0732">Signal</keyword>
<feature type="compositionally biased region" description="Basic and acidic residues" evidence="1">
    <location>
        <begin position="44"/>
        <end position="57"/>
    </location>
</feature>
<proteinExistence type="predicted"/>
<comment type="caution">
    <text evidence="3">The sequence shown here is derived from an EMBL/GenBank/DDBJ whole genome shotgun (WGS) entry which is preliminary data.</text>
</comment>
<protein>
    <submittedName>
        <fullName evidence="3">Uncharacterized protein</fullName>
    </submittedName>
</protein>
<organism evidence="3 4">
    <name type="scientific">Tieghemiomyces parasiticus</name>
    <dbReference type="NCBI Taxonomy" id="78921"/>
    <lineage>
        <taxon>Eukaryota</taxon>
        <taxon>Fungi</taxon>
        <taxon>Fungi incertae sedis</taxon>
        <taxon>Zoopagomycota</taxon>
        <taxon>Kickxellomycotina</taxon>
        <taxon>Dimargaritomycetes</taxon>
        <taxon>Dimargaritales</taxon>
        <taxon>Dimargaritaceae</taxon>
        <taxon>Tieghemiomyces</taxon>
    </lineage>
</organism>
<sequence length="179" mass="18850">MRLLVCITLTLVILGTVQAGPVDDELTSRRRGKERGGPMPPNSRTKENRPDTGDNKIVDTGPAIGGSVHQCVAMCQPAPLSGRSAANWGPPGLAGLPYTAVEPMTTDGPSYASMLRQGATLTGHCCQQTAEICSNCAARLAEAGLDTCECVGTATYNVYERIAEAERRNPGTILKTCIC</sequence>
<evidence type="ECO:0000313" key="3">
    <source>
        <dbReference type="EMBL" id="KAJ1924403.1"/>
    </source>
</evidence>
<feature type="non-terminal residue" evidence="3">
    <location>
        <position position="179"/>
    </location>
</feature>
<gene>
    <name evidence="3" type="ORF">IWQ60_005216</name>
</gene>
<feature type="region of interest" description="Disordered" evidence="1">
    <location>
        <begin position="24"/>
        <end position="57"/>
    </location>
</feature>
<dbReference type="EMBL" id="JANBPT010000275">
    <property type="protein sequence ID" value="KAJ1924403.1"/>
    <property type="molecule type" value="Genomic_DNA"/>
</dbReference>
<evidence type="ECO:0000256" key="2">
    <source>
        <dbReference type="SAM" id="SignalP"/>
    </source>
</evidence>
<name>A0A9W8A7D0_9FUNG</name>
<dbReference type="AlphaFoldDB" id="A0A9W8A7D0"/>